<feature type="region of interest" description="Disordered" evidence="3">
    <location>
        <begin position="161"/>
        <end position="194"/>
    </location>
</feature>
<dbReference type="PANTHER" id="PTHR21646">
    <property type="entry name" value="UBIQUITIN CARBOXYL-TERMINAL HYDROLASE"/>
    <property type="match status" value="1"/>
</dbReference>
<dbReference type="Proteomes" id="UP000192578">
    <property type="component" value="Unassembled WGS sequence"/>
</dbReference>
<keyword evidence="2" id="KW-0645">Protease</keyword>
<feature type="compositionally biased region" description="Gly residues" evidence="3">
    <location>
        <begin position="439"/>
        <end position="450"/>
    </location>
</feature>
<gene>
    <name evidence="5" type="ORF">BV898_05242</name>
</gene>
<dbReference type="Pfam" id="PF00443">
    <property type="entry name" value="UCH"/>
    <property type="match status" value="1"/>
</dbReference>
<keyword evidence="2 5" id="KW-0378">Hydrolase</keyword>
<dbReference type="PROSITE" id="PS50235">
    <property type="entry name" value="USP_3"/>
    <property type="match status" value="1"/>
</dbReference>
<dbReference type="Gene3D" id="3.90.70.10">
    <property type="entry name" value="Cysteine proteinases"/>
    <property type="match status" value="1"/>
</dbReference>
<feature type="compositionally biased region" description="Polar residues" evidence="3">
    <location>
        <begin position="326"/>
        <end position="354"/>
    </location>
</feature>
<dbReference type="CDD" id="cd02674">
    <property type="entry name" value="Peptidase_C19R"/>
    <property type="match status" value="1"/>
</dbReference>
<dbReference type="GO" id="GO:0006508">
    <property type="term" value="P:proteolysis"/>
    <property type="evidence" value="ECO:0007669"/>
    <property type="project" value="UniProtKB-KW"/>
</dbReference>
<evidence type="ECO:0000256" key="2">
    <source>
        <dbReference type="RuleBase" id="RU366025"/>
    </source>
</evidence>
<evidence type="ECO:0000256" key="1">
    <source>
        <dbReference type="ARBA" id="ARBA00000707"/>
    </source>
</evidence>
<dbReference type="PROSITE" id="PS00972">
    <property type="entry name" value="USP_1"/>
    <property type="match status" value="1"/>
</dbReference>
<feature type="compositionally biased region" description="Polar residues" evidence="3">
    <location>
        <begin position="404"/>
        <end position="419"/>
    </location>
</feature>
<dbReference type="FunFam" id="3.90.70.10:FF:000083">
    <property type="entry name" value="Uncharacterized protein, isoform B"/>
    <property type="match status" value="1"/>
</dbReference>
<comment type="catalytic activity">
    <reaction evidence="1 2">
        <text>Thiol-dependent hydrolysis of ester, thioester, amide, peptide and isopeptide bonds formed by the C-terminal Gly of ubiquitin (a 76-residue protein attached to proteins as an intracellular targeting signal).</text>
        <dbReference type="EC" id="3.4.19.12"/>
    </reaction>
</comment>
<dbReference type="InterPro" id="IPR001394">
    <property type="entry name" value="Peptidase_C19_UCH"/>
</dbReference>
<keyword evidence="2" id="KW-0833">Ubl conjugation pathway</keyword>
<evidence type="ECO:0000259" key="4">
    <source>
        <dbReference type="PROSITE" id="PS50235"/>
    </source>
</evidence>
<feature type="compositionally biased region" description="Polar residues" evidence="3">
    <location>
        <begin position="376"/>
        <end position="386"/>
    </location>
</feature>
<sequence length="842" mass="92735">MASTVTESSYRSKYSSNDLSVTPQYNYIKRSPSVSEGRGNSFKSYNNAIAEYTATVNRLRCRRNSTQEASTARRDSGLRASSVTPTDRIDISSSSTIGSPTVRRPSYSSASYVSPNLRITSSASDYVPRSRSSLSSSSASSSAYADRIISRVDKLLAKHYTSASDAENEEVSSSGSAREKFGKKDLTDSGGGGGGYRRGSYLKALAAADSSPSCSAAATSDYASKYATLPNSSSRKTYSREESLEKAREILAANTGRPKASDDLDDSSSSASYPSRRSTTLVSSSTTNKDYDSGVESFASSRAASFERSRLSGTGYTNPYKKDSSNNEAHNTRTGSRPSTREPSPTRTSITKETNIGFVNGGKDKEEVGNEMQRHYYNSNGSTTSRWSRDLQVPTSAEKEHEISSSGYRSRLENLSRTAANRRDSEQNGQEQRIKGRGENGGGVVDGNEGGSEPEEDWRARGTRGRSPSLRTGGTGGTRLMQPSRKTVAVDETDSAGLVGLKNIGNTCFMNSVLQCLSNTRSLRDYCTSGHYELELNASSSHRDGPLIAAFATVLEALWKKHSSYSSSNAYDPDRFHRKIQQYAPRFSGYLQQDAQEFLRYLLEGLHEDVNRVTVRPKPELTDISDHLDDNQKSAEAWKRYLKRDNSKIVELYVGQLKSSLICDNCGNCSVTFDPFWDLALPIPGNRSSAFSDSNIFDCMKFFTKKEVLDGDERPTCSKCKSRQRSTKIFSIQKFPRCLVIHLKRFSQERYRAKISSLVDYPVEGLDLAPYAADSYTGPRPEYNLFAVSCHAGSTHCGHYTAFCKHPVSGKWNEYNDSRVSSVSSRDVVTSDAYVLFYELIG</sequence>
<dbReference type="AlphaFoldDB" id="A0A1W0X0T1"/>
<evidence type="ECO:0000313" key="5">
    <source>
        <dbReference type="EMBL" id="OQV20902.1"/>
    </source>
</evidence>
<feature type="region of interest" description="Disordered" evidence="3">
    <location>
        <begin position="64"/>
        <end position="111"/>
    </location>
</feature>
<feature type="compositionally biased region" description="Polar residues" evidence="3">
    <location>
        <begin position="161"/>
        <end position="176"/>
    </location>
</feature>
<comment type="caution">
    <text evidence="5">The sequence shown here is derived from an EMBL/GenBank/DDBJ whole genome shotgun (WGS) entry which is preliminary data.</text>
</comment>
<dbReference type="GO" id="GO:0016579">
    <property type="term" value="P:protein deubiquitination"/>
    <property type="evidence" value="ECO:0007669"/>
    <property type="project" value="InterPro"/>
</dbReference>
<feature type="compositionally biased region" description="Low complexity" evidence="3">
    <location>
        <begin position="267"/>
        <end position="287"/>
    </location>
</feature>
<feature type="region of interest" description="Disordered" evidence="3">
    <location>
        <begin position="1"/>
        <end position="40"/>
    </location>
</feature>
<comment type="similarity">
    <text evidence="2">Belongs to the peptidase C19 family.</text>
</comment>
<dbReference type="PANTHER" id="PTHR21646:SF23">
    <property type="entry name" value="UBIQUITIN CARBOXYL-TERMINAL HYDROLASE USP2"/>
    <property type="match status" value="1"/>
</dbReference>
<dbReference type="PROSITE" id="PS00973">
    <property type="entry name" value="USP_2"/>
    <property type="match status" value="1"/>
</dbReference>
<feature type="compositionally biased region" description="Basic and acidic residues" evidence="3">
    <location>
        <begin position="177"/>
        <end position="187"/>
    </location>
</feature>
<dbReference type="SUPFAM" id="SSF54001">
    <property type="entry name" value="Cysteine proteinases"/>
    <property type="match status" value="1"/>
</dbReference>
<feature type="compositionally biased region" description="Basic and acidic residues" evidence="3">
    <location>
        <begin position="362"/>
        <end position="374"/>
    </location>
</feature>
<accession>A0A1W0X0T1</accession>
<dbReference type="InterPro" id="IPR018200">
    <property type="entry name" value="USP_CS"/>
</dbReference>
<keyword evidence="6" id="KW-1185">Reference proteome</keyword>
<reference evidence="6" key="1">
    <citation type="submission" date="2017-01" db="EMBL/GenBank/DDBJ databases">
        <title>Comparative genomics of anhydrobiosis in the tardigrade Hypsibius dujardini.</title>
        <authorList>
            <person name="Yoshida Y."/>
            <person name="Koutsovoulos G."/>
            <person name="Laetsch D."/>
            <person name="Stevens L."/>
            <person name="Kumar S."/>
            <person name="Horikawa D."/>
            <person name="Ishino K."/>
            <person name="Komine S."/>
            <person name="Tomita M."/>
            <person name="Blaxter M."/>
            <person name="Arakawa K."/>
        </authorList>
    </citation>
    <scope>NUCLEOTIDE SEQUENCE [LARGE SCALE GENOMIC DNA]</scope>
    <source>
        <strain evidence="6">Z151</strain>
    </source>
</reference>
<feature type="domain" description="USP" evidence="4">
    <location>
        <begin position="499"/>
        <end position="841"/>
    </location>
</feature>
<dbReference type="EMBL" id="MTYJ01000027">
    <property type="protein sequence ID" value="OQV20902.1"/>
    <property type="molecule type" value="Genomic_DNA"/>
</dbReference>
<name>A0A1W0X0T1_HYPEX</name>
<feature type="compositionally biased region" description="Basic and acidic residues" evidence="3">
    <location>
        <begin position="421"/>
        <end position="438"/>
    </location>
</feature>
<dbReference type="InterPro" id="IPR038765">
    <property type="entry name" value="Papain-like_cys_pep_sf"/>
</dbReference>
<dbReference type="EC" id="3.4.19.12" evidence="2"/>
<feature type="region of interest" description="Disordered" evidence="3">
    <location>
        <begin position="253"/>
        <end position="489"/>
    </location>
</feature>
<protein>
    <recommendedName>
        <fullName evidence="2">Ubiquitin carboxyl-terminal hydrolase</fullName>
        <ecNumber evidence="2">3.4.19.12</ecNumber>
    </recommendedName>
</protein>
<evidence type="ECO:0000256" key="3">
    <source>
        <dbReference type="SAM" id="MobiDB-lite"/>
    </source>
</evidence>
<proteinExistence type="inferred from homology"/>
<keyword evidence="2" id="KW-0788">Thiol protease</keyword>
<dbReference type="InterPro" id="IPR028889">
    <property type="entry name" value="USP"/>
</dbReference>
<dbReference type="OrthoDB" id="265306at2759"/>
<organism evidence="5 6">
    <name type="scientific">Hypsibius exemplaris</name>
    <name type="common">Freshwater tardigrade</name>
    <dbReference type="NCBI Taxonomy" id="2072580"/>
    <lineage>
        <taxon>Eukaryota</taxon>
        <taxon>Metazoa</taxon>
        <taxon>Ecdysozoa</taxon>
        <taxon>Tardigrada</taxon>
        <taxon>Eutardigrada</taxon>
        <taxon>Parachela</taxon>
        <taxon>Hypsibioidea</taxon>
        <taxon>Hypsibiidae</taxon>
        <taxon>Hypsibius</taxon>
    </lineage>
</organism>
<feature type="compositionally biased region" description="Low complexity" evidence="3">
    <location>
        <begin position="91"/>
        <end position="101"/>
    </location>
</feature>
<feature type="compositionally biased region" description="Polar residues" evidence="3">
    <location>
        <begin position="1"/>
        <end position="25"/>
    </location>
</feature>
<dbReference type="GO" id="GO:0004843">
    <property type="term" value="F:cysteine-type deubiquitinase activity"/>
    <property type="evidence" value="ECO:0007669"/>
    <property type="project" value="UniProtKB-UniRule"/>
</dbReference>
<evidence type="ECO:0000313" key="6">
    <source>
        <dbReference type="Proteomes" id="UP000192578"/>
    </source>
</evidence>
<dbReference type="InterPro" id="IPR050185">
    <property type="entry name" value="Ub_carboxyl-term_hydrolase"/>
</dbReference>